<dbReference type="EMBL" id="MCRJ01000103">
    <property type="protein sequence ID" value="ODN69208.1"/>
    <property type="molecule type" value="Genomic_DNA"/>
</dbReference>
<comment type="caution">
    <text evidence="1">The sequence shown here is derived from an EMBL/GenBank/DDBJ whole genome shotgun (WGS) entry which is preliminary data.</text>
</comment>
<dbReference type="Proteomes" id="UP000094622">
    <property type="component" value="Unassembled WGS sequence"/>
</dbReference>
<organism evidence="1 2">
    <name type="scientific">Methylobrevis pamukkalensis</name>
    <dbReference type="NCBI Taxonomy" id="1439726"/>
    <lineage>
        <taxon>Bacteria</taxon>
        <taxon>Pseudomonadati</taxon>
        <taxon>Pseudomonadota</taxon>
        <taxon>Alphaproteobacteria</taxon>
        <taxon>Hyphomicrobiales</taxon>
        <taxon>Pleomorphomonadaceae</taxon>
        <taxon>Methylobrevis</taxon>
    </lineage>
</organism>
<evidence type="ECO:0000313" key="2">
    <source>
        <dbReference type="Proteomes" id="UP000094622"/>
    </source>
</evidence>
<dbReference type="RefSeq" id="WP_069307806.1">
    <property type="nucleotide sequence ID" value="NZ_MCRJ01000103.1"/>
</dbReference>
<reference evidence="1 2" key="1">
    <citation type="submission" date="2016-07" db="EMBL/GenBank/DDBJ databases">
        <title>Draft Genome Sequence of Methylobrevis pamukkalensis PK2.</title>
        <authorList>
            <person name="Vasilenko O.V."/>
            <person name="Doronina N.V."/>
            <person name="Shmareva M.N."/>
            <person name="Tarlachkov S.V."/>
            <person name="Mustakhimov I."/>
            <person name="Trotsenko Y.A."/>
        </authorList>
    </citation>
    <scope>NUCLEOTIDE SEQUENCE [LARGE SCALE GENOMIC DNA]</scope>
    <source>
        <strain evidence="1 2">PK2</strain>
    </source>
</reference>
<keyword evidence="2" id="KW-1185">Reference proteome</keyword>
<dbReference type="OrthoDB" id="7363897at2"/>
<dbReference type="AlphaFoldDB" id="A0A1E3GYR3"/>
<name>A0A1E3GYR3_9HYPH</name>
<evidence type="ECO:0000313" key="1">
    <source>
        <dbReference type="EMBL" id="ODN69208.1"/>
    </source>
</evidence>
<accession>A0A1E3GYR3</accession>
<sequence length="64" mass="6922">MILVLTICLVAAPADCETRELRGRADALASGCMIAAVAEIARWSAAHPKWRVAGWKCRADEVRA</sequence>
<gene>
    <name evidence="1" type="ORF">A6302_03470</name>
</gene>
<proteinExistence type="predicted"/>
<protein>
    <submittedName>
        <fullName evidence="1">Uncharacterized protein</fullName>
    </submittedName>
</protein>